<dbReference type="InterPro" id="IPR013005">
    <property type="entry name" value="Ribosomal_uL4-like"/>
</dbReference>
<dbReference type="GO" id="GO:1990904">
    <property type="term" value="C:ribonucleoprotein complex"/>
    <property type="evidence" value="ECO:0007669"/>
    <property type="project" value="UniProtKB-KW"/>
</dbReference>
<proteinExistence type="inferred from homology"/>
<name>A0A0F4L8S2_9LACO</name>
<dbReference type="PANTHER" id="PTHR10746">
    <property type="entry name" value="50S RIBOSOMAL PROTEIN L4"/>
    <property type="match status" value="1"/>
</dbReference>
<evidence type="ECO:0000313" key="11">
    <source>
        <dbReference type="EMBL" id="KJY54674.1"/>
    </source>
</evidence>
<gene>
    <name evidence="8 11" type="primary">rplD</name>
    <name evidence="10" type="ORF">DKL58_07100</name>
    <name evidence="11" type="ORF">JF76_14440</name>
</gene>
<dbReference type="Proteomes" id="UP000246036">
    <property type="component" value="Chromosome"/>
</dbReference>
<dbReference type="AlphaFoldDB" id="A0A0F4L8S2"/>
<dbReference type="InterPro" id="IPR002136">
    <property type="entry name" value="Ribosomal_uL4"/>
</dbReference>
<dbReference type="Gene3D" id="3.40.1370.10">
    <property type="match status" value="1"/>
</dbReference>
<keyword evidence="4 8" id="KW-0687">Ribonucleoprotein</keyword>
<dbReference type="GO" id="GO:0019843">
    <property type="term" value="F:rRNA binding"/>
    <property type="evidence" value="ECO:0007669"/>
    <property type="project" value="UniProtKB-UniRule"/>
</dbReference>
<dbReference type="Pfam" id="PF00573">
    <property type="entry name" value="Ribosomal_L4"/>
    <property type="match status" value="1"/>
</dbReference>
<dbReference type="RefSeq" id="WP_034980465.1">
    <property type="nucleotide sequence ID" value="NZ_CP029477.1"/>
</dbReference>
<organism evidence="11 12">
    <name type="scientific">Lactobacillus kullabergensis</name>
    <dbReference type="NCBI Taxonomy" id="1218493"/>
    <lineage>
        <taxon>Bacteria</taxon>
        <taxon>Bacillati</taxon>
        <taxon>Bacillota</taxon>
        <taxon>Bacilli</taxon>
        <taxon>Lactobacillales</taxon>
        <taxon>Lactobacillaceae</taxon>
        <taxon>Lactobacillus</taxon>
    </lineage>
</organism>
<evidence type="ECO:0000256" key="8">
    <source>
        <dbReference type="HAMAP-Rule" id="MF_01328"/>
    </source>
</evidence>
<keyword evidence="13" id="KW-1185">Reference proteome</keyword>
<reference evidence="10 13" key="2">
    <citation type="submission" date="2018-05" db="EMBL/GenBank/DDBJ databases">
        <title>Reference genomes for bee gut microbiota database.</title>
        <authorList>
            <person name="Ellegaard K.M."/>
        </authorList>
    </citation>
    <scope>NUCLEOTIDE SEQUENCE [LARGE SCALE GENOMIC DNA]</scope>
    <source>
        <strain evidence="10 13">ESL0186</strain>
    </source>
</reference>
<comment type="function">
    <text evidence="7 8">One of the primary rRNA binding proteins, this protein initially binds near the 5'-end of the 23S rRNA. It is important during the early stages of 50S assembly. It makes multiple contacts with different domains of the 23S rRNA in the assembled 50S subunit and ribosome.</text>
</comment>
<dbReference type="FunFam" id="3.40.1370.10:FF:000003">
    <property type="entry name" value="50S ribosomal protein L4"/>
    <property type="match status" value="1"/>
</dbReference>
<dbReference type="EMBL" id="JXBY01000022">
    <property type="protein sequence ID" value="KJY54674.1"/>
    <property type="molecule type" value="Genomic_DNA"/>
</dbReference>
<evidence type="ECO:0000256" key="5">
    <source>
        <dbReference type="ARBA" id="ARBA00035244"/>
    </source>
</evidence>
<evidence type="ECO:0000313" key="12">
    <source>
        <dbReference type="Proteomes" id="UP000033533"/>
    </source>
</evidence>
<protein>
    <recommendedName>
        <fullName evidence="5 8">Large ribosomal subunit protein uL4</fullName>
    </recommendedName>
</protein>
<dbReference type="PANTHER" id="PTHR10746:SF6">
    <property type="entry name" value="LARGE RIBOSOMAL SUBUNIT PROTEIN UL4M"/>
    <property type="match status" value="1"/>
</dbReference>
<accession>A0A0F4L8S2</accession>
<evidence type="ECO:0000313" key="13">
    <source>
        <dbReference type="Proteomes" id="UP000246036"/>
    </source>
</evidence>
<dbReference type="HOGENOM" id="CLU_041575_5_2_9"/>
<evidence type="ECO:0000256" key="7">
    <source>
        <dbReference type="ARBA" id="ARBA00055590"/>
    </source>
</evidence>
<evidence type="ECO:0000256" key="2">
    <source>
        <dbReference type="ARBA" id="ARBA00011838"/>
    </source>
</evidence>
<feature type="compositionally biased region" description="Basic residues" evidence="9">
    <location>
        <begin position="51"/>
        <end position="71"/>
    </location>
</feature>
<dbReference type="OrthoDB" id="9803201at2"/>
<dbReference type="KEGG" id="lkl:DKL58_07100"/>
<keyword evidence="3 8" id="KW-0689">Ribosomal protein</keyword>
<comment type="subunit">
    <text evidence="2 8">Part of the 50S ribosomal subunit.</text>
</comment>
<dbReference type="STRING" id="1218493.JF76_14440"/>
<dbReference type="SUPFAM" id="SSF52166">
    <property type="entry name" value="Ribosomal protein L4"/>
    <property type="match status" value="1"/>
</dbReference>
<evidence type="ECO:0000256" key="4">
    <source>
        <dbReference type="ARBA" id="ARBA00023274"/>
    </source>
</evidence>
<evidence type="ECO:0000256" key="9">
    <source>
        <dbReference type="SAM" id="MobiDB-lite"/>
    </source>
</evidence>
<dbReference type="NCBIfam" id="TIGR03953">
    <property type="entry name" value="rplD_bact"/>
    <property type="match status" value="1"/>
</dbReference>
<feature type="region of interest" description="Disordered" evidence="9">
    <location>
        <begin position="44"/>
        <end position="89"/>
    </location>
</feature>
<keyword evidence="8" id="KW-0694">RNA-binding</keyword>
<dbReference type="EMBL" id="CP029477">
    <property type="protein sequence ID" value="AWM75752.1"/>
    <property type="molecule type" value="Genomic_DNA"/>
</dbReference>
<reference evidence="11 12" key="1">
    <citation type="submission" date="2014-12" db="EMBL/GenBank/DDBJ databases">
        <title>Comparative genomics of the lactic acid bacteria isolated from the honey bee gut.</title>
        <authorList>
            <person name="Ellegaard K.M."/>
            <person name="Tamarit D."/>
            <person name="Javelind E."/>
            <person name="Olofsson T."/>
            <person name="Andersson S.G."/>
            <person name="Vasquez A."/>
        </authorList>
    </citation>
    <scope>NUCLEOTIDE SEQUENCE [LARGE SCALE GENOMIC DNA]</scope>
    <source>
        <strain evidence="11 12">Biut2</strain>
    </source>
</reference>
<keyword evidence="8" id="KW-0699">rRNA-binding</keyword>
<dbReference type="PATRIC" id="fig|1218493.3.peg.1511"/>
<evidence type="ECO:0000313" key="10">
    <source>
        <dbReference type="EMBL" id="AWM75752.1"/>
    </source>
</evidence>
<evidence type="ECO:0000256" key="6">
    <source>
        <dbReference type="ARBA" id="ARBA00053102"/>
    </source>
</evidence>
<dbReference type="GO" id="GO:0003735">
    <property type="term" value="F:structural constituent of ribosome"/>
    <property type="evidence" value="ECO:0007669"/>
    <property type="project" value="InterPro"/>
</dbReference>
<dbReference type="InterPro" id="IPR023574">
    <property type="entry name" value="Ribosomal_uL4_dom_sf"/>
</dbReference>
<dbReference type="Proteomes" id="UP000033533">
    <property type="component" value="Unassembled WGS sequence"/>
</dbReference>
<sequence length="210" mass="23259">MANLKVIDQKGKDAGEVTLNDEVFGIKPNESVVFDAIIRQRAGRRQGTSKVKNRSAVRGGGKKPWKQKGTGRARQGSIRSPQWRGGGVVFGPTPRSYAYSMPRKQRRLAIKSVLSQKLIDKDLIVLDQLTMSAPKTKEFKSILDDLKVEGKVLVVSEDKNIQYSARNLPNVKVITANGLNVEDVVNYDKLILTKEAIEKIEKNVEGASTK</sequence>
<dbReference type="HAMAP" id="MF_01328_B">
    <property type="entry name" value="Ribosomal_uL4_B"/>
    <property type="match status" value="1"/>
</dbReference>
<comment type="function">
    <text evidence="6 8">Forms part of the polypeptide exit tunnel.</text>
</comment>
<dbReference type="GO" id="GO:0006412">
    <property type="term" value="P:translation"/>
    <property type="evidence" value="ECO:0007669"/>
    <property type="project" value="UniProtKB-UniRule"/>
</dbReference>
<comment type="similarity">
    <text evidence="1 8">Belongs to the universal ribosomal protein uL4 family.</text>
</comment>
<evidence type="ECO:0000256" key="3">
    <source>
        <dbReference type="ARBA" id="ARBA00022980"/>
    </source>
</evidence>
<evidence type="ECO:0000256" key="1">
    <source>
        <dbReference type="ARBA" id="ARBA00010528"/>
    </source>
</evidence>
<dbReference type="GO" id="GO:0005840">
    <property type="term" value="C:ribosome"/>
    <property type="evidence" value="ECO:0007669"/>
    <property type="project" value="UniProtKB-KW"/>
</dbReference>